<evidence type="ECO:0000256" key="1">
    <source>
        <dbReference type="SAM" id="Coils"/>
    </source>
</evidence>
<feature type="domain" description="M23ase beta-sheet core" evidence="4">
    <location>
        <begin position="268"/>
        <end position="361"/>
    </location>
</feature>
<feature type="compositionally biased region" description="Low complexity" evidence="2">
    <location>
        <begin position="178"/>
        <end position="189"/>
    </location>
</feature>
<dbReference type="Pfam" id="PF01551">
    <property type="entry name" value="Peptidase_M23"/>
    <property type="match status" value="1"/>
</dbReference>
<gene>
    <name evidence="5" type="ORF">SBX64_00905</name>
</gene>
<evidence type="ECO:0000256" key="3">
    <source>
        <dbReference type="SAM" id="SignalP"/>
    </source>
</evidence>
<accession>A0ABU4IPS5</accession>
<evidence type="ECO:0000313" key="6">
    <source>
        <dbReference type="Proteomes" id="UP001279860"/>
    </source>
</evidence>
<evidence type="ECO:0000256" key="2">
    <source>
        <dbReference type="SAM" id="MobiDB-lite"/>
    </source>
</evidence>
<keyword evidence="1" id="KW-0175">Coiled coil</keyword>
<dbReference type="EMBL" id="JAWRCP010000001">
    <property type="protein sequence ID" value="MDW6091138.1"/>
    <property type="molecule type" value="Genomic_DNA"/>
</dbReference>
<feature type="chain" id="PRO_5046826010" evidence="3">
    <location>
        <begin position="22"/>
        <end position="366"/>
    </location>
</feature>
<dbReference type="InterPro" id="IPR011055">
    <property type="entry name" value="Dup_hybrid_motif"/>
</dbReference>
<dbReference type="Proteomes" id="UP001279860">
    <property type="component" value="Unassembled WGS sequence"/>
</dbReference>
<dbReference type="Gene3D" id="6.10.250.3150">
    <property type="match status" value="1"/>
</dbReference>
<dbReference type="SUPFAM" id="SSF51261">
    <property type="entry name" value="Duplicated hybrid motif"/>
    <property type="match status" value="1"/>
</dbReference>
<evidence type="ECO:0000259" key="4">
    <source>
        <dbReference type="Pfam" id="PF01551"/>
    </source>
</evidence>
<reference evidence="5 6" key="1">
    <citation type="submission" date="2023-11" db="EMBL/GenBank/DDBJ databases">
        <title>Plant-associative lifestyle of Vibrio porteresiae and its evolutionary dynamics.</title>
        <authorList>
            <person name="Rameshkumar N."/>
            <person name="Kirti K."/>
        </authorList>
    </citation>
    <scope>NUCLEOTIDE SEQUENCE [LARGE SCALE GENOMIC DNA]</scope>
    <source>
        <strain evidence="5 6">MSSRF7</strain>
    </source>
</reference>
<organism evidence="5 6">
    <name type="scientific">Vibrio rhizosphaerae</name>
    <dbReference type="NCBI Taxonomy" id="398736"/>
    <lineage>
        <taxon>Bacteria</taxon>
        <taxon>Pseudomonadati</taxon>
        <taxon>Pseudomonadota</taxon>
        <taxon>Gammaproteobacteria</taxon>
        <taxon>Vibrionales</taxon>
        <taxon>Vibrionaceae</taxon>
        <taxon>Vibrio</taxon>
    </lineage>
</organism>
<dbReference type="Gene3D" id="2.70.70.10">
    <property type="entry name" value="Glucose Permease (Domain IIA)"/>
    <property type="match status" value="1"/>
</dbReference>
<sequence>MKPRHISILLITLLFPFCSTAASKQELQGVKNEISRQQQSLDSQTKQLDNLQNTLKGQELEIVSLEKQISQTQSQLKRSTHNLNQLKERMTVLAQQQKAQSERLKQLLHTYYITRQSNHLSGLLKDDADEDRMSQYYQHLAKSRSEMINKLEQTKQQLHQHEQQLTQEQAQIQSLLSQQTQKRNQLQQTQRDRKNTVNKIRSRISSDKNYLAELQRNESRLKAEIAKAAKRNQVPMDGFSRQRGKLPWPIQGKLLHRFGTHQTGQINWKGIVINAAYGQPVKAVYPGSVVFSDYLRGYGLVVLIDHGQGDMTLYGFNQTLLKKEGDKVTAGETIALAGDTGGQPVPSLYFEVRRNSKASNPLRWLQ</sequence>
<proteinExistence type="predicted"/>
<keyword evidence="3" id="KW-0732">Signal</keyword>
<feature type="region of interest" description="Disordered" evidence="2">
    <location>
        <begin position="176"/>
        <end position="197"/>
    </location>
</feature>
<keyword evidence="5" id="KW-0378">Hydrolase</keyword>
<feature type="signal peptide" evidence="3">
    <location>
        <begin position="1"/>
        <end position="21"/>
    </location>
</feature>
<name>A0ABU4IPS5_9VIBR</name>
<dbReference type="PANTHER" id="PTHR21666:SF270">
    <property type="entry name" value="MUREIN HYDROLASE ACTIVATOR ENVC"/>
    <property type="match status" value="1"/>
</dbReference>
<comment type="caution">
    <text evidence="5">The sequence shown here is derived from an EMBL/GenBank/DDBJ whole genome shotgun (WGS) entry which is preliminary data.</text>
</comment>
<feature type="coiled-coil region" evidence="1">
    <location>
        <begin position="27"/>
        <end position="103"/>
    </location>
</feature>
<dbReference type="InterPro" id="IPR016047">
    <property type="entry name" value="M23ase_b-sheet_dom"/>
</dbReference>
<dbReference type="CDD" id="cd12797">
    <property type="entry name" value="M23_peptidase"/>
    <property type="match status" value="1"/>
</dbReference>
<dbReference type="InterPro" id="IPR050570">
    <property type="entry name" value="Cell_wall_metabolism_enzyme"/>
</dbReference>
<keyword evidence="6" id="KW-1185">Reference proteome</keyword>
<evidence type="ECO:0000313" key="5">
    <source>
        <dbReference type="EMBL" id="MDW6091138.1"/>
    </source>
</evidence>
<dbReference type="PANTHER" id="PTHR21666">
    <property type="entry name" value="PEPTIDASE-RELATED"/>
    <property type="match status" value="1"/>
</dbReference>
<dbReference type="GO" id="GO:0016787">
    <property type="term" value="F:hydrolase activity"/>
    <property type="evidence" value="ECO:0007669"/>
    <property type="project" value="UniProtKB-KW"/>
</dbReference>
<protein>
    <submittedName>
        <fullName evidence="5">Murein hydrolase activator EnvC</fullName>
    </submittedName>
</protein>